<dbReference type="Gene3D" id="1.20.58.90">
    <property type="match status" value="1"/>
</dbReference>
<dbReference type="InterPro" id="IPR015806">
    <property type="entry name" value="Pyrv_Knase_insert_dom_sf"/>
</dbReference>
<keyword evidence="18" id="KW-0175">Coiled coil</keyword>
<organism evidence="23 24">
    <name type="scientific">Pneumocystis wakefieldiae</name>
    <dbReference type="NCBI Taxonomy" id="38082"/>
    <lineage>
        <taxon>Eukaryota</taxon>
        <taxon>Fungi</taxon>
        <taxon>Dikarya</taxon>
        <taxon>Ascomycota</taxon>
        <taxon>Taphrinomycotina</taxon>
        <taxon>Pneumocystomycetes</taxon>
        <taxon>Pneumocystaceae</taxon>
        <taxon>Pneumocystis</taxon>
    </lineage>
</organism>
<name>A0A899GCZ7_9ASCO</name>
<feature type="compositionally biased region" description="Basic and acidic residues" evidence="19">
    <location>
        <begin position="1003"/>
        <end position="1014"/>
    </location>
</feature>
<evidence type="ECO:0000259" key="20">
    <source>
        <dbReference type="Pfam" id="PF00224"/>
    </source>
</evidence>
<evidence type="ECO:0000256" key="3">
    <source>
        <dbReference type="ARBA" id="ARBA00004496"/>
    </source>
</evidence>
<dbReference type="InterPro" id="IPR015795">
    <property type="entry name" value="Pyrv_Knase_C"/>
</dbReference>
<dbReference type="UniPathway" id="UPA00109">
    <property type="reaction ID" value="UER00188"/>
</dbReference>
<feature type="region of interest" description="Disordered" evidence="19">
    <location>
        <begin position="708"/>
        <end position="737"/>
    </location>
</feature>
<feature type="coiled-coil region" evidence="18">
    <location>
        <begin position="1225"/>
        <end position="1282"/>
    </location>
</feature>
<dbReference type="EMBL" id="CP054543">
    <property type="protein sequence ID" value="QSL66477.1"/>
    <property type="molecule type" value="Genomic_DNA"/>
</dbReference>
<keyword evidence="13 17" id="KW-0460">Magnesium</keyword>
<comment type="subcellular location">
    <subcellularLocation>
        <location evidence="3">Cytoplasm</location>
    </subcellularLocation>
</comment>
<keyword evidence="7" id="KW-0963">Cytoplasm</keyword>
<evidence type="ECO:0000256" key="4">
    <source>
        <dbReference type="ARBA" id="ARBA00004997"/>
    </source>
</evidence>
<feature type="coiled-coil region" evidence="18">
    <location>
        <begin position="917"/>
        <end position="969"/>
    </location>
</feature>
<keyword evidence="24" id="KW-1185">Reference proteome</keyword>
<evidence type="ECO:0000256" key="15">
    <source>
        <dbReference type="ARBA" id="ARBA00023317"/>
    </source>
</evidence>
<dbReference type="GO" id="GO:0016301">
    <property type="term" value="F:kinase activity"/>
    <property type="evidence" value="ECO:0007669"/>
    <property type="project" value="UniProtKB-KW"/>
</dbReference>
<evidence type="ECO:0000256" key="1">
    <source>
        <dbReference type="ARBA" id="ARBA00001946"/>
    </source>
</evidence>
<evidence type="ECO:0000256" key="18">
    <source>
        <dbReference type="SAM" id="Coils"/>
    </source>
</evidence>
<feature type="compositionally biased region" description="Basic residues" evidence="19">
    <location>
        <begin position="1025"/>
        <end position="1037"/>
    </location>
</feature>
<dbReference type="SUPFAM" id="SSF52935">
    <property type="entry name" value="PK C-terminal domain-like"/>
    <property type="match status" value="1"/>
</dbReference>
<dbReference type="InterPro" id="IPR011037">
    <property type="entry name" value="Pyrv_Knase-like_insert_dom_sf"/>
</dbReference>
<reference evidence="23" key="1">
    <citation type="submission" date="2020-06" db="EMBL/GenBank/DDBJ databases">
        <title>Genomes of multiple members of Pneumocystis genus reveal paths to human pathogen Pneumocystis jirovecii.</title>
        <authorList>
            <person name="Cisse O.H."/>
            <person name="Ma L."/>
            <person name="Dekker J."/>
            <person name="Khil P."/>
            <person name="Jo J."/>
            <person name="Brenchley J."/>
            <person name="Blair R."/>
            <person name="Pahar B."/>
            <person name="Chabe M."/>
            <person name="Van Rompay K.A."/>
            <person name="Keesler R."/>
            <person name="Sukura A."/>
            <person name="Hirsch V."/>
            <person name="Kutty G."/>
            <person name="Liu Y."/>
            <person name="Peng L."/>
            <person name="Chen J."/>
            <person name="Song J."/>
            <person name="Weissenbacher-Lang C."/>
            <person name="Xu J."/>
            <person name="Upham N.S."/>
            <person name="Stajich J.E."/>
            <person name="Cuomo C.A."/>
            <person name="Cushion M.T."/>
            <person name="Kovacs J.A."/>
        </authorList>
    </citation>
    <scope>NUCLEOTIDE SEQUENCE</scope>
    <source>
        <strain evidence="23">2A</strain>
    </source>
</reference>
<dbReference type="Pfam" id="PF02887">
    <property type="entry name" value="PK_C"/>
    <property type="match status" value="1"/>
</dbReference>
<evidence type="ECO:0000256" key="16">
    <source>
        <dbReference type="ARBA" id="ARBA00048152"/>
    </source>
</evidence>
<dbReference type="SUPFAM" id="SSF50800">
    <property type="entry name" value="PK beta-barrel domain-like"/>
    <property type="match status" value="1"/>
</dbReference>
<dbReference type="FunFam" id="3.20.20.60:FF:000025">
    <property type="entry name" value="Pyruvate kinase"/>
    <property type="match status" value="1"/>
</dbReference>
<evidence type="ECO:0000256" key="9">
    <source>
        <dbReference type="ARBA" id="ARBA00022723"/>
    </source>
</evidence>
<feature type="compositionally biased region" description="Basic and acidic residues" evidence="19">
    <location>
        <begin position="1084"/>
        <end position="1094"/>
    </location>
</feature>
<dbReference type="Gene3D" id="3.20.20.60">
    <property type="entry name" value="Phosphoenolpyruvate-binding domains"/>
    <property type="match status" value="1"/>
</dbReference>
<evidence type="ECO:0000256" key="7">
    <source>
        <dbReference type="ARBA" id="ARBA00022490"/>
    </source>
</evidence>
<dbReference type="EC" id="2.7.1.40" evidence="6 17"/>
<dbReference type="NCBIfam" id="TIGR01064">
    <property type="entry name" value="pyruv_kin"/>
    <property type="match status" value="1"/>
</dbReference>
<feature type="compositionally biased region" description="Polar residues" evidence="19">
    <location>
        <begin position="1038"/>
        <end position="1051"/>
    </location>
</feature>
<dbReference type="GO" id="GO:0000287">
    <property type="term" value="F:magnesium ion binding"/>
    <property type="evidence" value="ECO:0007669"/>
    <property type="project" value="InterPro"/>
</dbReference>
<dbReference type="GO" id="GO:0008017">
    <property type="term" value="F:microtubule binding"/>
    <property type="evidence" value="ECO:0007669"/>
    <property type="project" value="InterPro"/>
</dbReference>
<dbReference type="InterPro" id="IPR036918">
    <property type="entry name" value="Pyrv_Knase_C_sf"/>
</dbReference>
<comment type="catalytic activity">
    <reaction evidence="16 17">
        <text>pyruvate + ATP = phosphoenolpyruvate + ADP + H(+)</text>
        <dbReference type="Rhea" id="RHEA:18157"/>
        <dbReference type="ChEBI" id="CHEBI:15361"/>
        <dbReference type="ChEBI" id="CHEBI:15378"/>
        <dbReference type="ChEBI" id="CHEBI:30616"/>
        <dbReference type="ChEBI" id="CHEBI:58702"/>
        <dbReference type="ChEBI" id="CHEBI:456216"/>
        <dbReference type="EC" id="2.7.1.40"/>
    </reaction>
</comment>
<keyword evidence="15" id="KW-0670">Pyruvate</keyword>
<evidence type="ECO:0000256" key="11">
    <source>
        <dbReference type="ARBA" id="ARBA00022777"/>
    </source>
</evidence>
<proteinExistence type="inferred from homology"/>
<evidence type="ECO:0000256" key="13">
    <source>
        <dbReference type="ARBA" id="ARBA00022842"/>
    </source>
</evidence>
<dbReference type="GO" id="GO:0005737">
    <property type="term" value="C:cytoplasm"/>
    <property type="evidence" value="ECO:0007669"/>
    <property type="project" value="UniProtKB-SubCell"/>
</dbReference>
<comment type="cofactor">
    <cofactor evidence="2">
        <name>K(+)</name>
        <dbReference type="ChEBI" id="CHEBI:29103"/>
    </cofactor>
</comment>
<gene>
    <name evidence="23" type="ORF">MERGE_000857</name>
</gene>
<evidence type="ECO:0000256" key="17">
    <source>
        <dbReference type="RuleBase" id="RU000504"/>
    </source>
</evidence>
<dbReference type="SUPFAM" id="SSF51621">
    <property type="entry name" value="Phosphoenolpyruvate/pyruvate domain"/>
    <property type="match status" value="1"/>
</dbReference>
<dbReference type="InterPro" id="IPR015793">
    <property type="entry name" value="Pyrv_Knase_brl"/>
</dbReference>
<dbReference type="GO" id="GO:0005524">
    <property type="term" value="F:ATP binding"/>
    <property type="evidence" value="ECO:0007669"/>
    <property type="project" value="UniProtKB-KW"/>
</dbReference>
<keyword evidence="14 17" id="KW-0324">Glycolysis</keyword>
<dbReference type="PROSITE" id="PS00110">
    <property type="entry name" value="PYRUVATE_KINASE"/>
    <property type="match status" value="1"/>
</dbReference>
<keyword evidence="10" id="KW-0547">Nucleotide-binding</keyword>
<evidence type="ECO:0000259" key="21">
    <source>
        <dbReference type="Pfam" id="PF02887"/>
    </source>
</evidence>
<dbReference type="GO" id="GO:0030955">
    <property type="term" value="F:potassium ion binding"/>
    <property type="evidence" value="ECO:0007669"/>
    <property type="project" value="InterPro"/>
</dbReference>
<keyword evidence="11 17" id="KW-0418">Kinase</keyword>
<evidence type="ECO:0000256" key="19">
    <source>
        <dbReference type="SAM" id="MobiDB-lite"/>
    </source>
</evidence>
<protein>
    <recommendedName>
        <fullName evidence="6 17">Pyruvate kinase</fullName>
        <ecNumber evidence="6 17">2.7.1.40</ecNumber>
    </recommendedName>
</protein>
<accession>A0A899GCZ7</accession>
<dbReference type="InterPro" id="IPR018209">
    <property type="entry name" value="Pyrv_Knase_AS"/>
</dbReference>
<evidence type="ECO:0000256" key="2">
    <source>
        <dbReference type="ARBA" id="ARBA00001958"/>
    </source>
</evidence>
<feature type="region of interest" description="Disordered" evidence="19">
    <location>
        <begin position="971"/>
        <end position="1109"/>
    </location>
</feature>
<dbReference type="Gene3D" id="3.40.1380.20">
    <property type="entry name" value="Pyruvate kinase, C-terminal domain"/>
    <property type="match status" value="1"/>
</dbReference>
<evidence type="ECO:0000256" key="5">
    <source>
        <dbReference type="ARBA" id="ARBA00008663"/>
    </source>
</evidence>
<evidence type="ECO:0000256" key="14">
    <source>
        <dbReference type="ARBA" id="ARBA00023152"/>
    </source>
</evidence>
<dbReference type="PANTHER" id="PTHR11817">
    <property type="entry name" value="PYRUVATE KINASE"/>
    <property type="match status" value="1"/>
</dbReference>
<evidence type="ECO:0000256" key="12">
    <source>
        <dbReference type="ARBA" id="ARBA00022840"/>
    </source>
</evidence>
<keyword evidence="12" id="KW-0067">ATP-binding</keyword>
<keyword evidence="8 17" id="KW-0808">Transferase</keyword>
<dbReference type="Proteomes" id="UP000663699">
    <property type="component" value="Chromosome 12"/>
</dbReference>
<evidence type="ECO:0000313" key="23">
    <source>
        <dbReference type="EMBL" id="QSL66477.1"/>
    </source>
</evidence>
<comment type="pathway">
    <text evidence="4 17">Carbohydrate degradation; glycolysis; pyruvate from D-glyceraldehyde 3-phosphate: step 5/5.</text>
</comment>
<feature type="coiled-coil region" evidence="18">
    <location>
        <begin position="819"/>
        <end position="860"/>
    </location>
</feature>
<dbReference type="PRINTS" id="PR01050">
    <property type="entry name" value="PYRUVTKNASE"/>
</dbReference>
<dbReference type="Pfam" id="PF00224">
    <property type="entry name" value="PK"/>
    <property type="match status" value="1"/>
</dbReference>
<sequence>MINNTASSLDISSIKLRNFCLSGIISTIGTLFSLNDKAEHEKDQARTHHGSYEYHSSIIRNAREAVRVLSGRPLAIALDTKGPEIRTGSTANGEEYCVAAGHQLIVSTDPQYASMCNDQVLYIDYDDGALSLSVIEIVDSQTLKVVCLNEGTISSHKGVNLPGTNVDLPTLSEKDIMDLRFGIENDVDIIFASFIRSKNDIITIRQVLGEAADKIKIIAKIENKQGVENFDSILEEADGIMIARGDLGIEIPQTQVFIAQKMMASKCNIVGKPSICATQMLENMIKNPRPTRAEVTDICTAILDGVDSCMLSGETAKGLYPIESVVMMRDAIIMAESVLRHETFFNELRYLIPKDAPVNEAICCAAVEVQHRNNAKAIILLSSSGLTARLCSKYRPHVPILMVTRNESVARSSNLYRGVYPLLYIASKDQAAEEWQESVKSRINWAIQQAIELEIAQPGDNLVIIQGYKDGFGLDPDELSISTDVRERDRIRLEREIEKELNGFSFSKSSSHEPSCDTVRPGQADLNQTFFADSLDTKSLNKHFQDFSMGVSGPLDCSSIERGVGLQLGTSNLKNEFSEIYTGSTKSFDRHIVSDNNFISVMKSPLELTTSDYADVAAKVKHIYSPFSKVAEDADFSSYDKNFSKEDEQSPEMTNKSKLTYALKKTERLSNIPIVERDRNIMTPVFSKIKSPAFQRFRPSSIVNNENIYSEPKLNKSSRKGGNNGEKKLSNFTHNMKPIPRSFKSASGLMQELGLDDHQGNARTNIPLNTEMTQSFQLPDMTGISSLVCDDTHPIVSKIEVITKDNYKNLESIPLSSNDKAILLSIRELQKNINELEARESASKKRIQNLEKELENAKQLYHIEQKPTTSIEQNQEANNDKNVVIHQTSETHDREKLFYTMERMSLQHELSISKSKIDDIKEKKNEVSKKLTEALSKIDHLKLENKKLIEEIEDLKKKYKIKMASENIKKKASEFRSKSPLKEKNGSKILLQSQSDSNETDDEISKEHESHSTETDEEEIDKLTKSLHKTKKSKPSRTFRTNKNNQTVPTVSSKSFKKKNKDESKKSSKKLKSNSQSSSKKHHIYCDSIEKTDSNDSSSQYDYSRECSSNDDNFLNQEPPWIHVENKLKTKLSKSKQIYEDGFKGNAHSKPYVDVNAQKIIEELDCHNPVSCSVCTRRRQKGILYEKNKDRLPFSAKTKQLDNIFEEENTIRPSMSPKSALSMVITQLEDEFKHLKLKYQEFIQSYEKVDPSVGKRKRKALAGKLKNIIEELEAKADQIYALYDVVEMAKDGDDILKKVLRNNEFCFV</sequence>
<keyword evidence="9" id="KW-0479">Metal-binding</keyword>
<feature type="compositionally biased region" description="Basic and acidic residues" evidence="19">
    <location>
        <begin position="971"/>
        <end position="986"/>
    </location>
</feature>
<dbReference type="Pfam" id="PF06657">
    <property type="entry name" value="Cep57_MT_bd"/>
    <property type="match status" value="1"/>
</dbReference>
<evidence type="ECO:0000256" key="6">
    <source>
        <dbReference type="ARBA" id="ARBA00012142"/>
    </source>
</evidence>
<evidence type="ECO:0000313" key="24">
    <source>
        <dbReference type="Proteomes" id="UP000663699"/>
    </source>
</evidence>
<evidence type="ECO:0000259" key="22">
    <source>
        <dbReference type="Pfam" id="PF06657"/>
    </source>
</evidence>
<dbReference type="InterPro" id="IPR024957">
    <property type="entry name" value="Cep57_MT-bd_dom"/>
</dbReference>
<comment type="similarity">
    <text evidence="5 17">Belongs to the pyruvate kinase family.</text>
</comment>
<evidence type="ECO:0000256" key="8">
    <source>
        <dbReference type="ARBA" id="ARBA00022679"/>
    </source>
</evidence>
<feature type="domain" description="Pyruvate kinase barrel" evidence="20">
    <location>
        <begin position="48"/>
        <end position="325"/>
    </location>
</feature>
<feature type="domain" description="Pyruvate kinase C-terminal" evidence="21">
    <location>
        <begin position="360"/>
        <end position="471"/>
    </location>
</feature>
<dbReference type="InterPro" id="IPR001697">
    <property type="entry name" value="Pyr_Knase"/>
</dbReference>
<feature type="domain" description="Cep57 centrosome microtubule-binding" evidence="22">
    <location>
        <begin position="1209"/>
        <end position="1285"/>
    </location>
</feature>
<dbReference type="InterPro" id="IPR015813">
    <property type="entry name" value="Pyrv/PenolPyrv_kinase-like_dom"/>
</dbReference>
<evidence type="ECO:0000256" key="10">
    <source>
        <dbReference type="ARBA" id="ARBA00022741"/>
    </source>
</evidence>
<dbReference type="OrthoDB" id="76453at2759"/>
<comment type="cofactor">
    <cofactor evidence="1">
        <name>Mg(2+)</name>
        <dbReference type="ChEBI" id="CHEBI:18420"/>
    </cofactor>
</comment>
<dbReference type="InterPro" id="IPR040442">
    <property type="entry name" value="Pyrv_kinase-like_dom_sf"/>
</dbReference>
<dbReference type="GO" id="GO:0004743">
    <property type="term" value="F:pyruvate kinase activity"/>
    <property type="evidence" value="ECO:0007669"/>
    <property type="project" value="UniProtKB-EC"/>
</dbReference>
<dbReference type="Gene3D" id="2.40.33.10">
    <property type="entry name" value="PK beta-barrel domain-like"/>
    <property type="match status" value="1"/>
</dbReference>